<dbReference type="OrthoDB" id="417208at2759"/>
<evidence type="ECO:0000313" key="7">
    <source>
        <dbReference type="Proteomes" id="UP000008983"/>
    </source>
</evidence>
<dbReference type="GeneID" id="14909129"/>
<dbReference type="FunCoup" id="G0QP97">
    <property type="interactions" value="206"/>
</dbReference>
<dbReference type="PANTHER" id="PTHR46126">
    <property type="entry name" value="DYNACTIN SUBUNIT 5"/>
    <property type="match status" value="1"/>
</dbReference>
<dbReference type="Gene3D" id="2.160.10.10">
    <property type="entry name" value="Hexapeptide repeat proteins"/>
    <property type="match status" value="1"/>
</dbReference>
<evidence type="ECO:0000256" key="5">
    <source>
        <dbReference type="ARBA" id="ARBA00034865"/>
    </source>
</evidence>
<dbReference type="CDD" id="cd03359">
    <property type="entry name" value="LbH_Dynactin_5"/>
    <property type="match status" value="1"/>
</dbReference>
<name>G0QP97_ICHMU</name>
<dbReference type="Proteomes" id="UP000008983">
    <property type="component" value="Unassembled WGS sequence"/>
</dbReference>
<dbReference type="InterPro" id="IPR047125">
    <property type="entry name" value="DCTN5"/>
</dbReference>
<keyword evidence="7" id="KW-1185">Reference proteome</keyword>
<dbReference type="STRING" id="857967.G0QP97"/>
<dbReference type="AlphaFoldDB" id="G0QP97"/>
<dbReference type="EMBL" id="GL983538">
    <property type="protein sequence ID" value="EGR32959.1"/>
    <property type="molecule type" value="Genomic_DNA"/>
</dbReference>
<keyword evidence="3" id="KW-0206">Cytoskeleton</keyword>
<evidence type="ECO:0000256" key="1">
    <source>
        <dbReference type="ARBA" id="ARBA00004245"/>
    </source>
</evidence>
<accession>G0QP97</accession>
<comment type="similarity">
    <text evidence="4">Belongs to the dynactin subunits 5/6 family. Dynactin subunit 5 subfamily.</text>
</comment>
<dbReference type="SUPFAM" id="SSF51161">
    <property type="entry name" value="Trimeric LpxA-like enzymes"/>
    <property type="match status" value="1"/>
</dbReference>
<dbReference type="Pfam" id="PF21711">
    <property type="entry name" value="DCTN5"/>
    <property type="match status" value="1"/>
</dbReference>
<organism evidence="6 7">
    <name type="scientific">Ichthyophthirius multifiliis</name>
    <name type="common">White spot disease agent</name>
    <name type="synonym">Ich</name>
    <dbReference type="NCBI Taxonomy" id="5932"/>
    <lineage>
        <taxon>Eukaryota</taxon>
        <taxon>Sar</taxon>
        <taxon>Alveolata</taxon>
        <taxon>Ciliophora</taxon>
        <taxon>Intramacronucleata</taxon>
        <taxon>Oligohymenophorea</taxon>
        <taxon>Hymenostomatida</taxon>
        <taxon>Ophryoglenina</taxon>
        <taxon>Ichthyophthirius</taxon>
    </lineage>
</organism>
<evidence type="ECO:0000256" key="2">
    <source>
        <dbReference type="ARBA" id="ARBA00022490"/>
    </source>
</evidence>
<keyword evidence="2" id="KW-0963">Cytoplasm</keyword>
<dbReference type="GO" id="GO:0005869">
    <property type="term" value="C:dynactin complex"/>
    <property type="evidence" value="ECO:0007669"/>
    <property type="project" value="TreeGrafter"/>
</dbReference>
<dbReference type="eggNOG" id="KOG3121">
    <property type="taxonomic scope" value="Eukaryota"/>
</dbReference>
<comment type="subcellular location">
    <subcellularLocation>
        <location evidence="1">Cytoplasm</location>
        <location evidence="1">Cytoskeleton</location>
    </subcellularLocation>
</comment>
<dbReference type="OMA" id="SQIHGTQ"/>
<proteinExistence type="inferred from homology"/>
<evidence type="ECO:0000256" key="3">
    <source>
        <dbReference type="ARBA" id="ARBA00023212"/>
    </source>
</evidence>
<sequence length="196" mass="22358">MQNNSMEPQPTFYNSEQYYETQTGNKLGKKNLIRGSDNIFIYGKVIMQQKIIVRGDLGKMTLGKYLILCEGITLRPPYIIQNNQLKYSHITIGDYVFIEQNTIVQASKIGSYVHIGKNCIIGRGCIISDNVKILDDTIIPADTKIPAFTVYGGKPARFIAELPETVSHIHKEQAIQFYKYFQPKKNDEIFSIMLIQ</sequence>
<dbReference type="RefSeq" id="XP_004036945.1">
    <property type="nucleotide sequence ID" value="XM_004036897.1"/>
</dbReference>
<dbReference type="InterPro" id="IPR011004">
    <property type="entry name" value="Trimer_LpxA-like_sf"/>
</dbReference>
<evidence type="ECO:0000256" key="4">
    <source>
        <dbReference type="ARBA" id="ARBA00034706"/>
    </source>
</evidence>
<dbReference type="InParanoid" id="G0QP97"/>
<dbReference type="PANTHER" id="PTHR46126:SF1">
    <property type="entry name" value="DYNACTIN SUBUNIT 5"/>
    <property type="match status" value="1"/>
</dbReference>
<protein>
    <recommendedName>
        <fullName evidence="5">Dynactin subunit 5</fullName>
    </recommendedName>
</protein>
<evidence type="ECO:0000313" key="6">
    <source>
        <dbReference type="EMBL" id="EGR32959.1"/>
    </source>
</evidence>
<reference evidence="6 7" key="1">
    <citation type="submission" date="2011-07" db="EMBL/GenBank/DDBJ databases">
        <authorList>
            <person name="Coyne R."/>
            <person name="Brami D."/>
            <person name="Johnson J."/>
            <person name="Hostetler J."/>
            <person name="Hannick L."/>
            <person name="Clark T."/>
            <person name="Cassidy-Hanley D."/>
            <person name="Inman J."/>
        </authorList>
    </citation>
    <scope>NUCLEOTIDE SEQUENCE [LARGE SCALE GENOMIC DNA]</scope>
    <source>
        <strain evidence="6 7">G5</strain>
    </source>
</reference>
<gene>
    <name evidence="6" type="ORF">IMG5_065720</name>
</gene>